<organism evidence="2 3">
    <name type="scientific">Desulfopila aestuarii DSM 18488</name>
    <dbReference type="NCBI Taxonomy" id="1121416"/>
    <lineage>
        <taxon>Bacteria</taxon>
        <taxon>Pseudomonadati</taxon>
        <taxon>Thermodesulfobacteriota</taxon>
        <taxon>Desulfobulbia</taxon>
        <taxon>Desulfobulbales</taxon>
        <taxon>Desulfocapsaceae</taxon>
        <taxon>Desulfopila</taxon>
    </lineage>
</organism>
<gene>
    <name evidence="2" type="ORF">SAMN02745220_05169</name>
</gene>
<keyword evidence="1" id="KW-1133">Transmembrane helix</keyword>
<evidence type="ECO:0000313" key="3">
    <source>
        <dbReference type="Proteomes" id="UP000184603"/>
    </source>
</evidence>
<feature type="transmembrane region" description="Helical" evidence="1">
    <location>
        <begin position="134"/>
        <end position="153"/>
    </location>
</feature>
<reference evidence="2 3" key="1">
    <citation type="submission" date="2016-12" db="EMBL/GenBank/DDBJ databases">
        <authorList>
            <person name="Song W.-J."/>
            <person name="Kurnit D.M."/>
        </authorList>
    </citation>
    <scope>NUCLEOTIDE SEQUENCE [LARGE SCALE GENOMIC DNA]</scope>
    <source>
        <strain evidence="2 3">DSM 18488</strain>
    </source>
</reference>
<protein>
    <submittedName>
        <fullName evidence="2">Uncharacterized protein</fullName>
    </submittedName>
</protein>
<name>A0A1M7YLI9_9BACT</name>
<dbReference type="EMBL" id="FRFE01000059">
    <property type="protein sequence ID" value="SHO53503.1"/>
    <property type="molecule type" value="Genomic_DNA"/>
</dbReference>
<feature type="transmembrane region" description="Helical" evidence="1">
    <location>
        <begin position="77"/>
        <end position="98"/>
    </location>
</feature>
<accession>A0A1M7YLI9</accession>
<feature type="transmembrane region" description="Helical" evidence="1">
    <location>
        <begin position="45"/>
        <end position="65"/>
    </location>
</feature>
<evidence type="ECO:0000313" key="2">
    <source>
        <dbReference type="EMBL" id="SHO53503.1"/>
    </source>
</evidence>
<feature type="transmembrane region" description="Helical" evidence="1">
    <location>
        <begin position="12"/>
        <end position="33"/>
    </location>
</feature>
<proteinExistence type="predicted"/>
<keyword evidence="1" id="KW-0812">Transmembrane</keyword>
<dbReference type="STRING" id="1121416.SAMN02745220_05169"/>
<sequence>MLIPQAQRTYFLLILGLSFLFIASAGIFLQFFSNDIQLEYEPLHSSIEGVGAVQAILMALLLLYLQQDNEKQKEEYFLLSMGFLMMGVLDGFHSIAVINHGFVMLRSLANIFSGFWFALLWLPNYGRYISKIKYFPWIITLFSVLLGIMTIKFREL</sequence>
<dbReference type="RefSeq" id="WP_143170886.1">
    <property type="nucleotide sequence ID" value="NZ_FRFE01000059.1"/>
</dbReference>
<feature type="transmembrane region" description="Helical" evidence="1">
    <location>
        <begin position="104"/>
        <end position="122"/>
    </location>
</feature>
<dbReference type="OrthoDB" id="5415073at2"/>
<feature type="non-terminal residue" evidence="2">
    <location>
        <position position="156"/>
    </location>
</feature>
<keyword evidence="3" id="KW-1185">Reference proteome</keyword>
<evidence type="ECO:0000256" key="1">
    <source>
        <dbReference type="SAM" id="Phobius"/>
    </source>
</evidence>
<keyword evidence="1" id="KW-0472">Membrane</keyword>
<dbReference type="AlphaFoldDB" id="A0A1M7YLI9"/>
<dbReference type="Proteomes" id="UP000184603">
    <property type="component" value="Unassembled WGS sequence"/>
</dbReference>